<comment type="caution">
    <text evidence="1">The sequence shown here is derived from an EMBL/GenBank/DDBJ whole genome shotgun (WGS) entry which is preliminary data.</text>
</comment>
<accession>A0A244CNF8</accession>
<dbReference type="AlphaFoldDB" id="A0A244CNF8"/>
<name>A0A244CNF8_PSEDV</name>
<dbReference type="OrthoDB" id="6289500at2"/>
<dbReference type="RefSeq" id="WP_086744620.1">
    <property type="nucleotide sequence ID" value="NZ_MWPV01000004.1"/>
</dbReference>
<reference evidence="1 2" key="1">
    <citation type="submission" date="2017-02" db="EMBL/GenBank/DDBJ databases">
        <title>Pseudoalteromonas ulvae TC14 Genome.</title>
        <authorList>
            <person name="Molmeret M."/>
        </authorList>
    </citation>
    <scope>NUCLEOTIDE SEQUENCE [LARGE SCALE GENOMIC DNA]</scope>
    <source>
        <strain evidence="1">TC14</strain>
    </source>
</reference>
<keyword evidence="2" id="KW-1185">Reference proteome</keyword>
<gene>
    <name evidence="1" type="ORF">B1199_13370</name>
</gene>
<dbReference type="Proteomes" id="UP000194841">
    <property type="component" value="Unassembled WGS sequence"/>
</dbReference>
<organism evidence="1 2">
    <name type="scientific">Pseudoalteromonas ulvae</name>
    <dbReference type="NCBI Taxonomy" id="107327"/>
    <lineage>
        <taxon>Bacteria</taxon>
        <taxon>Pseudomonadati</taxon>
        <taxon>Pseudomonadota</taxon>
        <taxon>Gammaproteobacteria</taxon>
        <taxon>Alteromonadales</taxon>
        <taxon>Pseudoalteromonadaceae</taxon>
        <taxon>Pseudoalteromonas</taxon>
    </lineage>
</organism>
<protein>
    <submittedName>
        <fullName evidence="1">Uncharacterized protein</fullName>
    </submittedName>
</protein>
<dbReference type="EMBL" id="MWPV01000004">
    <property type="protein sequence ID" value="OUL57160.1"/>
    <property type="molecule type" value="Genomic_DNA"/>
</dbReference>
<sequence length="207" mass="23901">MTNEQLESIFEAWLITGELSEQESKALQADPVFAERFKVAQGMQSLSSRYQNDPVPRWNKQATWFGKNNKENVNWFNRGVVVCSMILVTFVVLNTQIYSSSQGVEVSFNPINTAERDQSQSEQIALLKEMLLEAQKSNQQQSWQLAQQAIDTTRKERREDLSALVEYLNEQRVQDQQLIKLQLNDLAEQVEFQESHKMANLLTGEQQ</sequence>
<evidence type="ECO:0000313" key="2">
    <source>
        <dbReference type="Proteomes" id="UP000194841"/>
    </source>
</evidence>
<evidence type="ECO:0000313" key="1">
    <source>
        <dbReference type="EMBL" id="OUL57160.1"/>
    </source>
</evidence>
<proteinExistence type="predicted"/>